<gene>
    <name evidence="1" type="ORF">CEK71_12570</name>
</gene>
<evidence type="ECO:0000313" key="1">
    <source>
        <dbReference type="EMBL" id="ASF46843.1"/>
    </source>
</evidence>
<protein>
    <submittedName>
        <fullName evidence="1">Uncharacterized protein</fullName>
    </submittedName>
</protein>
<evidence type="ECO:0000313" key="2">
    <source>
        <dbReference type="Proteomes" id="UP000197019"/>
    </source>
</evidence>
<dbReference type="RefSeq" id="WP_088619715.1">
    <property type="nucleotide sequence ID" value="NZ_CP022129.1"/>
</dbReference>
<dbReference type="AlphaFoldDB" id="A0A1Z4BZZ4"/>
<name>A0A1Z4BZZ4_9GAMM</name>
<reference evidence="1 2" key="1">
    <citation type="submission" date="2017-06" db="EMBL/GenBank/DDBJ databases">
        <title>Genome Sequencing of the methanotroph Methylovulum psychrotolerants str. HV10-M2 isolated from a high-altitude environment.</title>
        <authorList>
            <person name="Mateos-Rivera A."/>
        </authorList>
    </citation>
    <scope>NUCLEOTIDE SEQUENCE [LARGE SCALE GENOMIC DNA]</scope>
    <source>
        <strain evidence="1 2">HV10_M2</strain>
    </source>
</reference>
<dbReference type="OrthoDB" id="800002at2"/>
<organism evidence="1 2">
    <name type="scientific">Methylovulum psychrotolerans</name>
    <dbReference type="NCBI Taxonomy" id="1704499"/>
    <lineage>
        <taxon>Bacteria</taxon>
        <taxon>Pseudomonadati</taxon>
        <taxon>Pseudomonadota</taxon>
        <taxon>Gammaproteobacteria</taxon>
        <taxon>Methylococcales</taxon>
        <taxon>Methylococcaceae</taxon>
        <taxon>Methylovulum</taxon>
    </lineage>
</organism>
<proteinExistence type="predicted"/>
<dbReference type="KEGG" id="mpsy:CEK71_12570"/>
<accession>A0A1Z4BZZ4</accession>
<keyword evidence="2" id="KW-1185">Reference proteome</keyword>
<dbReference type="EMBL" id="CP022129">
    <property type="protein sequence ID" value="ASF46843.1"/>
    <property type="molecule type" value="Genomic_DNA"/>
</dbReference>
<dbReference type="Proteomes" id="UP000197019">
    <property type="component" value="Chromosome"/>
</dbReference>
<sequence>MLFGLACEGVTDQITLENILCGYFGIADLDQEITRLQPPFDETTQKQKADGLGGGWTALLQHYLNSQRFRDDVLNTRFIVIQVDTDVSERRGFDVPQTDTHQQPLSPEQLINQVIIKLTAIINSGEAGFYEQHADKIIFSISVHSLECWLFAHHKPAPLAHTELSGCYDALKAIEPRLSKNYRCYNNLSSQIFRNRPAIQSVAAKDPSFRVFIRSLASLEPQILAALA</sequence>